<dbReference type="Pfam" id="PF21975">
    <property type="entry name" value="ASNSD1-SEP"/>
    <property type="match status" value="1"/>
</dbReference>
<keyword evidence="3" id="KW-0963">Cytoplasm</keyword>
<dbReference type="Pfam" id="PF00685">
    <property type="entry name" value="Sulfotransfer_1"/>
    <property type="match status" value="1"/>
</dbReference>
<evidence type="ECO:0000313" key="9">
    <source>
        <dbReference type="Proteomes" id="UP001488838"/>
    </source>
</evidence>
<dbReference type="Gene3D" id="3.40.50.300">
    <property type="entry name" value="P-loop containing nucleotide triphosphate hydrolases"/>
    <property type="match status" value="1"/>
</dbReference>
<dbReference type="InterPro" id="IPR027417">
    <property type="entry name" value="P-loop_NTPase"/>
</dbReference>
<dbReference type="GO" id="GO:0008146">
    <property type="term" value="F:sulfotransferase activity"/>
    <property type="evidence" value="ECO:0007669"/>
    <property type="project" value="InterPro"/>
</dbReference>
<keyword evidence="9" id="KW-1185">Reference proteome</keyword>
<gene>
    <name evidence="8" type="ORF">U0070_017836</name>
</gene>
<dbReference type="SUPFAM" id="SSF52540">
    <property type="entry name" value="P-loop containing nucleoside triphosphate hydrolases"/>
    <property type="match status" value="1"/>
</dbReference>
<dbReference type="PANTHER" id="PTHR11783">
    <property type="entry name" value="SULFOTRANSFERASE SULT"/>
    <property type="match status" value="1"/>
</dbReference>
<organism evidence="8 9">
    <name type="scientific">Myodes glareolus</name>
    <name type="common">Bank vole</name>
    <name type="synonym">Clethrionomys glareolus</name>
    <dbReference type="NCBI Taxonomy" id="447135"/>
    <lineage>
        <taxon>Eukaryota</taxon>
        <taxon>Metazoa</taxon>
        <taxon>Chordata</taxon>
        <taxon>Craniata</taxon>
        <taxon>Vertebrata</taxon>
        <taxon>Euteleostomi</taxon>
        <taxon>Mammalia</taxon>
        <taxon>Eutheria</taxon>
        <taxon>Euarchontoglires</taxon>
        <taxon>Glires</taxon>
        <taxon>Rodentia</taxon>
        <taxon>Myomorpha</taxon>
        <taxon>Muroidea</taxon>
        <taxon>Cricetidae</taxon>
        <taxon>Arvicolinae</taxon>
        <taxon>Myodes</taxon>
    </lineage>
</organism>
<keyword evidence="4 5" id="KW-0808">Transferase</keyword>
<feature type="coiled-coil region" evidence="6">
    <location>
        <begin position="309"/>
        <end position="336"/>
    </location>
</feature>
<dbReference type="Proteomes" id="UP001488838">
    <property type="component" value="Unassembled WGS sequence"/>
</dbReference>
<dbReference type="GO" id="GO:0005737">
    <property type="term" value="C:cytoplasm"/>
    <property type="evidence" value="ECO:0007669"/>
    <property type="project" value="UniProtKB-SubCell"/>
</dbReference>
<dbReference type="CDD" id="cd23166">
    <property type="entry name" value="ASDURF"/>
    <property type="match status" value="1"/>
</dbReference>
<sequence>MDNTNEYLLSYKGYNFVKNLVNIEQLEKLEDFELRDDDVFIVTYPKSGTVWMYQILRLICFEGHRNRTGDIKTVIKTPYFEYMFYNLDIIKMPSPRIFTSHLPHYLVPKCLRKKKAKILYIYRNPKDVLISFFHFSNWVSILEATDTIEHYLEKFLDGKVVGGRWFDHIRGWYEHRHDFNIMFLSYEDMKKDLRGSVLKTCTFLEKKLSEEDVDAVVRQATFQNMKSDPRANYGNIINKEIGARNNGYFLRKVPVPGATATAHCEALGSKIKEQKITADELSNLKKNRKVYRQQHNSSIFSLEDRTNMFSKSKNTLDELRKEYQALENSETTKTQTP</sequence>
<feature type="domain" description="Sulfotransferase" evidence="7">
    <location>
        <begin position="36"/>
        <end position="252"/>
    </location>
</feature>
<evidence type="ECO:0000259" key="7">
    <source>
        <dbReference type="Pfam" id="PF00685"/>
    </source>
</evidence>
<comment type="similarity">
    <text evidence="2 5">Belongs to the sulfotransferase 1 family.</text>
</comment>
<evidence type="ECO:0000313" key="8">
    <source>
        <dbReference type="EMBL" id="KAK7835300.1"/>
    </source>
</evidence>
<evidence type="ECO:0000256" key="2">
    <source>
        <dbReference type="ARBA" id="ARBA00005771"/>
    </source>
</evidence>
<dbReference type="InterPro" id="IPR000863">
    <property type="entry name" value="Sulfotransferase_dom"/>
</dbReference>
<accession>A0AAW0K9C3</accession>
<dbReference type="AlphaFoldDB" id="A0AAW0K9C3"/>
<keyword evidence="6" id="KW-0175">Coiled coil</keyword>
<evidence type="ECO:0000256" key="4">
    <source>
        <dbReference type="ARBA" id="ARBA00022679"/>
    </source>
</evidence>
<protein>
    <recommendedName>
        <fullName evidence="5">Sulfotransferase</fullName>
        <ecNumber evidence="5">2.8.2.-</ecNumber>
    </recommendedName>
</protein>
<evidence type="ECO:0000256" key="3">
    <source>
        <dbReference type="ARBA" id="ARBA00022490"/>
    </source>
</evidence>
<comment type="subcellular location">
    <subcellularLocation>
        <location evidence="1">Cytoplasm</location>
    </subcellularLocation>
</comment>
<evidence type="ECO:0000256" key="5">
    <source>
        <dbReference type="RuleBase" id="RU361155"/>
    </source>
</evidence>
<evidence type="ECO:0000256" key="6">
    <source>
        <dbReference type="SAM" id="Coils"/>
    </source>
</evidence>
<reference evidence="8 9" key="1">
    <citation type="journal article" date="2023" name="bioRxiv">
        <title>Conserved and derived expression patterns and positive selection on dental genes reveal complex evolutionary context of ever-growing rodent molars.</title>
        <authorList>
            <person name="Calamari Z.T."/>
            <person name="Song A."/>
            <person name="Cohen E."/>
            <person name="Akter M."/>
            <person name="Roy R.D."/>
            <person name="Hallikas O."/>
            <person name="Christensen M.M."/>
            <person name="Li P."/>
            <person name="Marangoni P."/>
            <person name="Jernvall J."/>
            <person name="Klein O.D."/>
        </authorList>
    </citation>
    <scope>NUCLEOTIDE SEQUENCE [LARGE SCALE GENOMIC DNA]</scope>
    <source>
        <strain evidence="8">V071</strain>
    </source>
</reference>
<proteinExistence type="inferred from homology"/>
<evidence type="ECO:0000256" key="1">
    <source>
        <dbReference type="ARBA" id="ARBA00004496"/>
    </source>
</evidence>
<comment type="caution">
    <text evidence="8">The sequence shown here is derived from an EMBL/GenBank/DDBJ whole genome shotgun (WGS) entry which is preliminary data.</text>
</comment>
<dbReference type="EC" id="2.8.2.-" evidence="5"/>
<dbReference type="InterPro" id="IPR054148">
    <property type="entry name" value="ASNSD1-SEP"/>
</dbReference>
<dbReference type="EMBL" id="JBBHLL010000002">
    <property type="protein sequence ID" value="KAK7835300.1"/>
    <property type="molecule type" value="Genomic_DNA"/>
</dbReference>
<dbReference type="SUPFAM" id="SSF46579">
    <property type="entry name" value="Prefoldin"/>
    <property type="match status" value="1"/>
</dbReference>
<name>A0AAW0K9C3_MYOGA</name>